<dbReference type="SUPFAM" id="SSF56645">
    <property type="entry name" value="Acyl-CoA dehydrogenase NM domain-like"/>
    <property type="match status" value="1"/>
</dbReference>
<evidence type="ECO:0000313" key="12">
    <source>
        <dbReference type="Proteomes" id="UP000199019"/>
    </source>
</evidence>
<proteinExistence type="inferred from homology"/>
<dbReference type="Proteomes" id="UP000199019">
    <property type="component" value="Unassembled WGS sequence"/>
</dbReference>
<name>A0A1H9WPC0_9MICO</name>
<feature type="domain" description="Acyl-CoA dehydrogenase/oxidase C-terminal" evidence="8">
    <location>
        <begin position="238"/>
        <end position="386"/>
    </location>
</feature>
<dbReference type="InterPro" id="IPR009075">
    <property type="entry name" value="AcylCo_DH/oxidase_C"/>
</dbReference>
<dbReference type="AlphaFoldDB" id="A0A1H9WPC0"/>
<evidence type="ECO:0000256" key="3">
    <source>
        <dbReference type="ARBA" id="ARBA00011738"/>
    </source>
</evidence>
<dbReference type="PANTHER" id="PTHR48083:SF13">
    <property type="entry name" value="ACYL-COA DEHYDROGENASE FAMILY MEMBER 11"/>
    <property type="match status" value="1"/>
</dbReference>
<evidence type="ECO:0000256" key="7">
    <source>
        <dbReference type="RuleBase" id="RU362125"/>
    </source>
</evidence>
<dbReference type="RefSeq" id="WP_091759831.1">
    <property type="nucleotide sequence ID" value="NZ_FOHB01000005.1"/>
</dbReference>
<keyword evidence="4 7" id="KW-0285">Flavoprotein</keyword>
<dbReference type="InterPro" id="IPR009100">
    <property type="entry name" value="AcylCoA_DH/oxidase_NM_dom_sf"/>
</dbReference>
<dbReference type="OrthoDB" id="2769798at2"/>
<keyword evidence="12" id="KW-1185">Reference proteome</keyword>
<dbReference type="STRING" id="587636.SAMN05216199_3073"/>
<accession>A0A1H9WPC0</accession>
<evidence type="ECO:0000313" key="11">
    <source>
        <dbReference type="EMBL" id="SES35664.1"/>
    </source>
</evidence>
<protein>
    <submittedName>
        <fullName evidence="11">Acyl-CoA dehydrogenase</fullName>
    </submittedName>
</protein>
<evidence type="ECO:0000256" key="6">
    <source>
        <dbReference type="ARBA" id="ARBA00023002"/>
    </source>
</evidence>
<dbReference type="InterPro" id="IPR046373">
    <property type="entry name" value="Acyl-CoA_Oxase/DH_mid-dom_sf"/>
</dbReference>
<dbReference type="SUPFAM" id="SSF47203">
    <property type="entry name" value="Acyl-CoA dehydrogenase C-terminal domain-like"/>
    <property type="match status" value="1"/>
</dbReference>
<dbReference type="GO" id="GO:0003995">
    <property type="term" value="F:acyl-CoA dehydrogenase activity"/>
    <property type="evidence" value="ECO:0007669"/>
    <property type="project" value="TreeGrafter"/>
</dbReference>
<dbReference type="GO" id="GO:0033539">
    <property type="term" value="P:fatty acid beta-oxidation using acyl-CoA dehydrogenase"/>
    <property type="evidence" value="ECO:0007669"/>
    <property type="project" value="TreeGrafter"/>
</dbReference>
<evidence type="ECO:0000259" key="8">
    <source>
        <dbReference type="Pfam" id="PF00441"/>
    </source>
</evidence>
<dbReference type="Gene3D" id="1.10.540.10">
    <property type="entry name" value="Acyl-CoA dehydrogenase/oxidase, N-terminal domain"/>
    <property type="match status" value="1"/>
</dbReference>
<sequence length="401" mass="43322">MAFDFTISPHVEEQRRRIADFVANEVVPVEQQVFREGFTDELRLELQSRAKAAGVFAPQAPASLGGGGFRFDEAAVLLEEAGYSLLGPVALNCAAPDEGNIHLLHMTGTPEQQARYLEPLVSGEVRSCFAMTEPPPGAGSDPSALRTTAHRVDGGWVLNGEKWLITGAQGAAFSIVMARNEGDDVPEGATMFLTPTDNPGFVLGEHLNTIDGTFLGGHLRISLRDCFVPDADVLGEPGSGFAAAQVRLAPARLTHCMRWLGAARRAHDIAVERSVERELFGSRLSDLGMAQSLIAENEIDLAAARAILWQTSWVLAEGSRTSEESSRAKVFVSEAACRVVDRAVQLAGGMGTSEELVLGRIYRDIRSFRIYDGATEVHKMSIAKRAARRAAARIAAREKRA</sequence>
<dbReference type="Gene3D" id="2.40.110.10">
    <property type="entry name" value="Butyryl-CoA Dehydrogenase, subunit A, domain 2"/>
    <property type="match status" value="1"/>
</dbReference>
<evidence type="ECO:0000256" key="5">
    <source>
        <dbReference type="ARBA" id="ARBA00022827"/>
    </source>
</evidence>
<evidence type="ECO:0000256" key="2">
    <source>
        <dbReference type="ARBA" id="ARBA00009347"/>
    </source>
</evidence>
<comment type="cofactor">
    <cofactor evidence="1 7">
        <name>FAD</name>
        <dbReference type="ChEBI" id="CHEBI:57692"/>
    </cofactor>
</comment>
<dbReference type="Gene3D" id="1.20.140.10">
    <property type="entry name" value="Butyryl-CoA Dehydrogenase, subunit A, domain 3"/>
    <property type="match status" value="1"/>
</dbReference>
<dbReference type="Pfam" id="PF00441">
    <property type="entry name" value="Acyl-CoA_dh_1"/>
    <property type="match status" value="1"/>
</dbReference>
<keyword evidence="6 7" id="KW-0560">Oxidoreductase</keyword>
<feature type="domain" description="Acyl-CoA dehydrogenase/oxidase N-terminal" evidence="10">
    <location>
        <begin position="11"/>
        <end position="124"/>
    </location>
</feature>
<dbReference type="InterPro" id="IPR037069">
    <property type="entry name" value="AcylCoA_DH/ox_N_sf"/>
</dbReference>
<comment type="subunit">
    <text evidence="3">Homodimer.</text>
</comment>
<feature type="domain" description="Acyl-CoA oxidase/dehydrogenase middle" evidence="9">
    <location>
        <begin position="128"/>
        <end position="208"/>
    </location>
</feature>
<dbReference type="EMBL" id="FOHB01000005">
    <property type="protein sequence ID" value="SES35664.1"/>
    <property type="molecule type" value="Genomic_DNA"/>
</dbReference>
<organism evidence="11 12">
    <name type="scientific">Pedococcus cremeus</name>
    <dbReference type="NCBI Taxonomy" id="587636"/>
    <lineage>
        <taxon>Bacteria</taxon>
        <taxon>Bacillati</taxon>
        <taxon>Actinomycetota</taxon>
        <taxon>Actinomycetes</taxon>
        <taxon>Micrococcales</taxon>
        <taxon>Intrasporangiaceae</taxon>
        <taxon>Pedococcus</taxon>
    </lineage>
</organism>
<evidence type="ECO:0000256" key="1">
    <source>
        <dbReference type="ARBA" id="ARBA00001974"/>
    </source>
</evidence>
<reference evidence="12" key="1">
    <citation type="submission" date="2016-10" db="EMBL/GenBank/DDBJ databases">
        <authorList>
            <person name="Varghese N."/>
            <person name="Submissions S."/>
        </authorList>
    </citation>
    <scope>NUCLEOTIDE SEQUENCE [LARGE SCALE GENOMIC DNA]</scope>
    <source>
        <strain evidence="12">CGMCC 1.6963</strain>
    </source>
</reference>
<evidence type="ECO:0000259" key="10">
    <source>
        <dbReference type="Pfam" id="PF02771"/>
    </source>
</evidence>
<keyword evidence="5 7" id="KW-0274">FAD</keyword>
<dbReference type="GO" id="GO:0050660">
    <property type="term" value="F:flavin adenine dinucleotide binding"/>
    <property type="evidence" value="ECO:0007669"/>
    <property type="project" value="InterPro"/>
</dbReference>
<evidence type="ECO:0000256" key="4">
    <source>
        <dbReference type="ARBA" id="ARBA00022630"/>
    </source>
</evidence>
<evidence type="ECO:0000259" key="9">
    <source>
        <dbReference type="Pfam" id="PF02770"/>
    </source>
</evidence>
<dbReference type="Pfam" id="PF02771">
    <property type="entry name" value="Acyl-CoA_dh_N"/>
    <property type="match status" value="1"/>
</dbReference>
<gene>
    <name evidence="11" type="ORF">SAMN05216199_3073</name>
</gene>
<dbReference type="Pfam" id="PF02770">
    <property type="entry name" value="Acyl-CoA_dh_M"/>
    <property type="match status" value="1"/>
</dbReference>
<dbReference type="InterPro" id="IPR013786">
    <property type="entry name" value="AcylCoA_DH/ox_N"/>
</dbReference>
<dbReference type="InterPro" id="IPR006091">
    <property type="entry name" value="Acyl-CoA_Oxase/DH_mid-dom"/>
</dbReference>
<dbReference type="InterPro" id="IPR050741">
    <property type="entry name" value="Acyl-CoA_dehydrogenase"/>
</dbReference>
<comment type="similarity">
    <text evidence="2 7">Belongs to the acyl-CoA dehydrogenase family.</text>
</comment>
<dbReference type="GO" id="GO:0005737">
    <property type="term" value="C:cytoplasm"/>
    <property type="evidence" value="ECO:0007669"/>
    <property type="project" value="TreeGrafter"/>
</dbReference>
<dbReference type="PANTHER" id="PTHR48083">
    <property type="entry name" value="MEDIUM-CHAIN SPECIFIC ACYL-COA DEHYDROGENASE, MITOCHONDRIAL-RELATED"/>
    <property type="match status" value="1"/>
</dbReference>
<dbReference type="InterPro" id="IPR036250">
    <property type="entry name" value="AcylCo_DH-like_C"/>
</dbReference>